<dbReference type="InterPro" id="IPR017452">
    <property type="entry name" value="GPCR_Rhodpsn_7TM"/>
</dbReference>
<dbReference type="SUPFAM" id="SSF81321">
    <property type="entry name" value="Family A G protein-coupled receptor-like"/>
    <property type="match status" value="1"/>
</dbReference>
<dbReference type="Pfam" id="PF10320">
    <property type="entry name" value="7TM_GPCR_Srsx"/>
    <property type="match status" value="1"/>
</dbReference>
<comment type="caution">
    <text evidence="7">The sequence shown here is derived from an EMBL/GenBank/DDBJ whole genome shotgun (WGS) entry which is preliminary data.</text>
</comment>
<protein>
    <submittedName>
        <fullName evidence="7">Serpentine type 7TM GPCR chemoreceptor srsx domain-containing protein</fullName>
    </submittedName>
</protein>
<comment type="subcellular location">
    <subcellularLocation>
        <location evidence="1">Membrane</location>
    </subcellularLocation>
</comment>
<feature type="transmembrane region" description="Helical" evidence="5">
    <location>
        <begin position="35"/>
        <end position="59"/>
    </location>
</feature>
<evidence type="ECO:0000313" key="8">
    <source>
        <dbReference type="Proteomes" id="UP001201812"/>
    </source>
</evidence>
<dbReference type="AlphaFoldDB" id="A0AAD4MYE0"/>
<evidence type="ECO:0000256" key="2">
    <source>
        <dbReference type="ARBA" id="ARBA00022692"/>
    </source>
</evidence>
<dbReference type="PROSITE" id="PS50262">
    <property type="entry name" value="G_PROTEIN_RECEP_F1_2"/>
    <property type="match status" value="1"/>
</dbReference>
<evidence type="ECO:0000256" key="1">
    <source>
        <dbReference type="ARBA" id="ARBA00004370"/>
    </source>
</evidence>
<keyword evidence="3 5" id="KW-1133">Transmembrane helix</keyword>
<accession>A0AAD4MYE0</accession>
<feature type="transmembrane region" description="Helical" evidence="5">
    <location>
        <begin position="6"/>
        <end position="23"/>
    </location>
</feature>
<keyword evidence="4 5" id="KW-0472">Membrane</keyword>
<evidence type="ECO:0000256" key="3">
    <source>
        <dbReference type="ARBA" id="ARBA00022989"/>
    </source>
</evidence>
<sequence>MGVNFVIALFGMAMDIALAIVTFKSKHLRENSTFVFIACESLSNGMLSYAGCVLFAIFVSGANFVDDQSCFYALAICVVGYGYSSLALPLMALDRLLAVLVPLWWVVFIVTGKGQASKKGEENLLVCFYNTSA</sequence>
<organism evidence="7 8">
    <name type="scientific">Ditylenchus destructor</name>
    <dbReference type="NCBI Taxonomy" id="166010"/>
    <lineage>
        <taxon>Eukaryota</taxon>
        <taxon>Metazoa</taxon>
        <taxon>Ecdysozoa</taxon>
        <taxon>Nematoda</taxon>
        <taxon>Chromadorea</taxon>
        <taxon>Rhabditida</taxon>
        <taxon>Tylenchina</taxon>
        <taxon>Tylenchomorpha</taxon>
        <taxon>Sphaerularioidea</taxon>
        <taxon>Anguinidae</taxon>
        <taxon>Anguininae</taxon>
        <taxon>Ditylenchus</taxon>
    </lineage>
</organism>
<evidence type="ECO:0000256" key="4">
    <source>
        <dbReference type="ARBA" id="ARBA00023136"/>
    </source>
</evidence>
<evidence type="ECO:0000259" key="6">
    <source>
        <dbReference type="PROSITE" id="PS50262"/>
    </source>
</evidence>
<feature type="domain" description="G-protein coupled receptors family 1 profile" evidence="6">
    <location>
        <begin position="14"/>
        <end position="133"/>
    </location>
</feature>
<keyword evidence="8" id="KW-1185">Reference proteome</keyword>
<dbReference type="GO" id="GO:0016020">
    <property type="term" value="C:membrane"/>
    <property type="evidence" value="ECO:0007669"/>
    <property type="project" value="UniProtKB-SubCell"/>
</dbReference>
<keyword evidence="2 5" id="KW-0812">Transmembrane</keyword>
<reference evidence="7" key="1">
    <citation type="submission" date="2022-01" db="EMBL/GenBank/DDBJ databases">
        <title>Genome Sequence Resource for Two Populations of Ditylenchus destructor, the Migratory Endoparasitic Phytonematode.</title>
        <authorList>
            <person name="Zhang H."/>
            <person name="Lin R."/>
            <person name="Xie B."/>
        </authorList>
    </citation>
    <scope>NUCLEOTIDE SEQUENCE</scope>
    <source>
        <strain evidence="7">BazhouSP</strain>
    </source>
</reference>
<dbReference type="Proteomes" id="UP001201812">
    <property type="component" value="Unassembled WGS sequence"/>
</dbReference>
<dbReference type="Gene3D" id="1.20.1070.10">
    <property type="entry name" value="Rhodopsin 7-helix transmembrane proteins"/>
    <property type="match status" value="1"/>
</dbReference>
<gene>
    <name evidence="7" type="ORF">DdX_13742</name>
</gene>
<dbReference type="InterPro" id="IPR019424">
    <property type="entry name" value="7TM_GPCR_Srsx"/>
</dbReference>
<dbReference type="EMBL" id="JAKKPZ010000058">
    <property type="protein sequence ID" value="KAI1705274.1"/>
    <property type="molecule type" value="Genomic_DNA"/>
</dbReference>
<evidence type="ECO:0000313" key="7">
    <source>
        <dbReference type="EMBL" id="KAI1705274.1"/>
    </source>
</evidence>
<proteinExistence type="predicted"/>
<evidence type="ECO:0000256" key="5">
    <source>
        <dbReference type="SAM" id="Phobius"/>
    </source>
</evidence>
<feature type="transmembrane region" description="Helical" evidence="5">
    <location>
        <begin position="71"/>
        <end position="90"/>
    </location>
</feature>
<name>A0AAD4MYE0_9BILA</name>